<dbReference type="STRING" id="56804.BAE46_07680"/>
<evidence type="ECO:0000256" key="6">
    <source>
        <dbReference type="HAMAP-Rule" id="MF_00479"/>
    </source>
</evidence>
<sequence length="225" mass="24428">MNNTVLRNGLILGGFALVTTSIIALTFSFTAQRIEAAKERQLLTTLNQVVAPSMHDNELHTDCIEVQANELLGNKPQRVYRSRQGDANTALIIETTAPNGYSGAIDIVVAIDLQNTVLAARVVNHKETPGLGDKIELRVSDWILSFSNVVYDEQRDDRWGVKKDGGQFDQFTGATITPRAVVEAIKNAAIYGQNNIQTLFALPANCKTDSSKIIAVASAKGMPSD</sequence>
<keyword evidence="3 6" id="KW-0285">Flavoprotein</keyword>
<dbReference type="GO" id="GO:0022900">
    <property type="term" value="P:electron transport chain"/>
    <property type="evidence" value="ECO:0007669"/>
    <property type="project" value="UniProtKB-UniRule"/>
</dbReference>
<keyword evidence="6" id="KW-1278">Translocase</keyword>
<comment type="function">
    <text evidence="6">Part of a membrane-bound complex that couples electron transfer with translocation of ions across the membrane.</text>
</comment>
<dbReference type="InterPro" id="IPR007329">
    <property type="entry name" value="FMN-bd"/>
</dbReference>
<dbReference type="GO" id="GO:0005886">
    <property type="term" value="C:plasma membrane"/>
    <property type="evidence" value="ECO:0007669"/>
    <property type="project" value="UniProtKB-SubCell"/>
</dbReference>
<keyword evidence="5 6" id="KW-0249">Electron transport</keyword>
<dbReference type="Pfam" id="PF04205">
    <property type="entry name" value="FMN_bind"/>
    <property type="match status" value="1"/>
</dbReference>
<comment type="subunit">
    <text evidence="6">The complex is composed of six subunits: RnfA, RnfB, RnfC, RnfD, RnfE and RnfG.</text>
</comment>
<dbReference type="InterPro" id="IPR010209">
    <property type="entry name" value="Ion_transpt_RnfG/RsxG"/>
</dbReference>
<keyword evidence="10" id="KW-1185">Reference proteome</keyword>
<comment type="subcellular location">
    <subcellularLocation>
        <location evidence="6">Cell inner membrane</location>
        <topology evidence="6">Single-pass membrane protein</topology>
    </subcellularLocation>
</comment>
<evidence type="ECO:0000256" key="1">
    <source>
        <dbReference type="ARBA" id="ARBA00022448"/>
    </source>
</evidence>
<dbReference type="EMBL" id="BAET01000007">
    <property type="protein sequence ID" value="GAB54680.1"/>
    <property type="molecule type" value="Genomic_DNA"/>
</dbReference>
<comment type="similarity">
    <text evidence="6">Belongs to the RnfG family.</text>
</comment>
<evidence type="ECO:0000256" key="5">
    <source>
        <dbReference type="ARBA" id="ARBA00022982"/>
    </source>
</evidence>
<accession>H5T8Q3</accession>
<reference evidence="9 10" key="2">
    <citation type="journal article" date="2017" name="Antonie Van Leeuwenhoek">
        <title>Rhizobium rhizosphaerae sp. nov., a novel species isolated from rice rhizosphere.</title>
        <authorList>
            <person name="Zhao J.J."/>
            <person name="Zhang J."/>
            <person name="Zhang R.J."/>
            <person name="Zhang C.W."/>
            <person name="Yin H.Q."/>
            <person name="Zhang X.X."/>
        </authorList>
    </citation>
    <scope>NUCLEOTIDE SEQUENCE [LARGE SCALE GENOMIC DNA]</scope>
    <source>
        <strain evidence="9 10">ACAM 611</strain>
    </source>
</reference>
<keyword evidence="6 7" id="KW-1133">Transmembrane helix</keyword>
<dbReference type="NCBIfam" id="TIGR01947">
    <property type="entry name" value="rnfG"/>
    <property type="match status" value="1"/>
</dbReference>
<dbReference type="eggNOG" id="COG4659">
    <property type="taxonomic scope" value="Bacteria"/>
</dbReference>
<feature type="domain" description="FMN-binding" evidence="8">
    <location>
        <begin position="100"/>
        <end position="192"/>
    </location>
</feature>
<keyword evidence="6" id="KW-1003">Cell membrane</keyword>
<evidence type="ECO:0000256" key="7">
    <source>
        <dbReference type="SAM" id="Phobius"/>
    </source>
</evidence>
<dbReference type="Proteomes" id="UP000053586">
    <property type="component" value="Unassembled WGS sequence"/>
</dbReference>
<evidence type="ECO:0000259" key="8">
    <source>
        <dbReference type="SMART" id="SM00900"/>
    </source>
</evidence>
<protein>
    <recommendedName>
        <fullName evidence="6">Ion-translocating oxidoreductase complex subunit G</fullName>
        <ecNumber evidence="6">7.-.-.-</ecNumber>
    </recommendedName>
    <alternativeName>
        <fullName evidence="6">Rnf electron transport complex subunit G</fullName>
    </alternativeName>
</protein>
<feature type="transmembrane region" description="Helical" evidence="7">
    <location>
        <begin position="12"/>
        <end position="31"/>
    </location>
</feature>
<organism evidence="9 10">
    <name type="scientific">Glaciecola punicea ACAM 611</name>
    <dbReference type="NCBI Taxonomy" id="1121923"/>
    <lineage>
        <taxon>Bacteria</taxon>
        <taxon>Pseudomonadati</taxon>
        <taxon>Pseudomonadota</taxon>
        <taxon>Gammaproteobacteria</taxon>
        <taxon>Alteromonadales</taxon>
        <taxon>Alteromonadaceae</taxon>
        <taxon>Glaciecola</taxon>
    </lineage>
</organism>
<dbReference type="RefSeq" id="WP_006003126.1">
    <property type="nucleotide sequence ID" value="NZ_BAET01000007.1"/>
</dbReference>
<feature type="modified residue" description="FMN phosphoryl threonine" evidence="6">
    <location>
        <position position="175"/>
    </location>
</feature>
<reference evidence="9 10" key="1">
    <citation type="journal article" date="2012" name="J. Bacteriol.">
        <title>Genome sequence of proteorhodopsin-containing sea ice bacterium Glaciecola punicea ACAM 611T.</title>
        <authorList>
            <person name="Qin Q.-L."/>
            <person name="Xie B.-B."/>
            <person name="Shu Y.-L."/>
            <person name="Rong J.-C."/>
            <person name="Zhao D.-L."/>
            <person name="Zhang X.-Y."/>
            <person name="Chen X.-L."/>
            <person name="Zhou B.-C."/>
            <person name="Zhanga Y.-Z."/>
        </authorList>
    </citation>
    <scope>NUCLEOTIDE SEQUENCE [LARGE SCALE GENOMIC DNA]</scope>
    <source>
        <strain evidence="9 10">ACAM 611</strain>
    </source>
</reference>
<dbReference type="GO" id="GO:0010181">
    <property type="term" value="F:FMN binding"/>
    <property type="evidence" value="ECO:0007669"/>
    <property type="project" value="InterPro"/>
</dbReference>
<evidence type="ECO:0000256" key="3">
    <source>
        <dbReference type="ARBA" id="ARBA00022630"/>
    </source>
</evidence>
<keyword evidence="6" id="KW-0997">Cell inner membrane</keyword>
<proteinExistence type="inferred from homology"/>
<keyword evidence="6 7" id="KW-0472">Membrane</keyword>
<comment type="cofactor">
    <cofactor evidence="6">
        <name>FMN</name>
        <dbReference type="ChEBI" id="CHEBI:58210"/>
    </cofactor>
</comment>
<evidence type="ECO:0000313" key="9">
    <source>
        <dbReference type="EMBL" id="GAB54680.1"/>
    </source>
</evidence>
<keyword evidence="4 6" id="KW-0288">FMN</keyword>
<dbReference type="PIRSF" id="PIRSF006091">
    <property type="entry name" value="E_trnsport_RnfG"/>
    <property type="match status" value="1"/>
</dbReference>
<evidence type="ECO:0000313" key="10">
    <source>
        <dbReference type="Proteomes" id="UP000053586"/>
    </source>
</evidence>
<dbReference type="NCBIfam" id="NF002519">
    <property type="entry name" value="PRK01908.1"/>
    <property type="match status" value="1"/>
</dbReference>
<dbReference type="SMART" id="SM00900">
    <property type="entry name" value="FMN_bind"/>
    <property type="match status" value="1"/>
</dbReference>
<dbReference type="HAMAP" id="MF_00479">
    <property type="entry name" value="RsxG_RnfG"/>
    <property type="match status" value="1"/>
</dbReference>
<name>H5T8Q3_9ALTE</name>
<comment type="caution">
    <text evidence="9">The sequence shown here is derived from an EMBL/GenBank/DDBJ whole genome shotgun (WGS) entry which is preliminary data.</text>
</comment>
<evidence type="ECO:0000256" key="4">
    <source>
        <dbReference type="ARBA" id="ARBA00022643"/>
    </source>
</evidence>
<dbReference type="AlphaFoldDB" id="H5T8Q3"/>
<dbReference type="EC" id="7.-.-.-" evidence="6"/>
<keyword evidence="1 6" id="KW-0813">Transport</keyword>
<dbReference type="GO" id="GO:0009055">
    <property type="term" value="F:electron transfer activity"/>
    <property type="evidence" value="ECO:0007669"/>
    <property type="project" value="InterPro"/>
</dbReference>
<keyword evidence="6 7" id="KW-0812">Transmembrane</keyword>
<dbReference type="PANTHER" id="PTHR36118">
    <property type="entry name" value="ION-TRANSLOCATING OXIDOREDUCTASE COMPLEX SUBUNIT G"/>
    <property type="match status" value="1"/>
</dbReference>
<gene>
    <name evidence="6 9" type="primary">rnfG</name>
    <name evidence="9" type="ORF">GPUN_0534</name>
</gene>
<dbReference type="OrthoDB" id="9784165at2"/>
<evidence type="ECO:0000256" key="2">
    <source>
        <dbReference type="ARBA" id="ARBA00022553"/>
    </source>
</evidence>
<keyword evidence="2 6" id="KW-0597">Phosphoprotein</keyword>
<dbReference type="PANTHER" id="PTHR36118:SF1">
    <property type="entry name" value="ION-TRANSLOCATING OXIDOREDUCTASE COMPLEX SUBUNIT G"/>
    <property type="match status" value="1"/>
</dbReference>